<dbReference type="EMBL" id="DSTX01000001">
    <property type="protein sequence ID" value="HFK19696.1"/>
    <property type="molecule type" value="Genomic_DNA"/>
</dbReference>
<dbReference type="PANTHER" id="PTHR30348">
    <property type="entry name" value="UNCHARACTERIZED PROTEIN YECE"/>
    <property type="match status" value="1"/>
</dbReference>
<dbReference type="AlphaFoldDB" id="A0A7C3J3D2"/>
<dbReference type="Pfam" id="PF01904">
    <property type="entry name" value="DUF72"/>
    <property type="match status" value="1"/>
</dbReference>
<name>A0A7C3J3D2_9CREN</name>
<sequence>MGLASKLFFGTSGWSYKEWVGKLYSTDDESKLRTYAEVFGAAEIDSTFYSYPTKGLSIGWKTNTPPGFVFTAKLPREITHEKRLDLSKGAGKDLMRFVNLMEPLAVSGKLGCLLIQLPPSFAFDLKALEGFFCALPKNIRFAVEFRNLSWMRRETWDLLERHNVAYVNVDEPLLPPEVHLTADFSYIRWHGRGSKVWFDYNYSREELERWVPKIKEVAGAVKETYCFFNNHYHGYAVENCLQILEMLGVADDAQKEAMGRIGRTAVGADGYRVTGERSLDDFA</sequence>
<dbReference type="InterPro" id="IPR002763">
    <property type="entry name" value="DUF72"/>
</dbReference>
<evidence type="ECO:0000313" key="1">
    <source>
        <dbReference type="EMBL" id="HFK19696.1"/>
    </source>
</evidence>
<reference evidence="1" key="1">
    <citation type="journal article" date="2020" name="mSystems">
        <title>Genome- and Community-Level Interaction Insights into Carbon Utilization and Element Cycling Functions of Hydrothermarchaeota in Hydrothermal Sediment.</title>
        <authorList>
            <person name="Zhou Z."/>
            <person name="Liu Y."/>
            <person name="Xu W."/>
            <person name="Pan J."/>
            <person name="Luo Z.H."/>
            <person name="Li M."/>
        </authorList>
    </citation>
    <scope>NUCLEOTIDE SEQUENCE [LARGE SCALE GENOMIC DNA]</scope>
    <source>
        <strain evidence="1">SpSt-468</strain>
    </source>
</reference>
<gene>
    <name evidence="1" type="ORF">ENS19_00235</name>
</gene>
<proteinExistence type="predicted"/>
<protein>
    <submittedName>
        <fullName evidence="1">DUF72 domain-containing protein</fullName>
    </submittedName>
</protein>
<dbReference type="SUPFAM" id="SSF117396">
    <property type="entry name" value="TM1631-like"/>
    <property type="match status" value="1"/>
</dbReference>
<dbReference type="InterPro" id="IPR036520">
    <property type="entry name" value="UPF0759_sf"/>
</dbReference>
<organism evidence="1">
    <name type="scientific">Candidatus Methanomethylicus mesodigestus</name>
    <dbReference type="NCBI Taxonomy" id="1867258"/>
    <lineage>
        <taxon>Archaea</taxon>
        <taxon>Thermoproteota</taxon>
        <taxon>Methanosuratincolia</taxon>
        <taxon>Candidatus Methanomethylicales</taxon>
        <taxon>Candidatus Methanomethylicaceae</taxon>
        <taxon>Candidatus Methanomethylicus</taxon>
    </lineage>
</organism>
<comment type="caution">
    <text evidence="1">The sequence shown here is derived from an EMBL/GenBank/DDBJ whole genome shotgun (WGS) entry which is preliminary data.</text>
</comment>
<accession>A0A7C3J3D2</accession>
<dbReference type="PANTHER" id="PTHR30348:SF4">
    <property type="entry name" value="DUF72 DOMAIN-CONTAINING PROTEIN"/>
    <property type="match status" value="1"/>
</dbReference>
<dbReference type="Gene3D" id="3.20.20.410">
    <property type="entry name" value="Protein of unknown function UPF0759"/>
    <property type="match status" value="1"/>
</dbReference>